<name>A0A0K9NYN0_ZOSMR</name>
<keyword evidence="1" id="KW-0812">Transmembrane</keyword>
<dbReference type="STRING" id="29655.A0A0K9NYN0"/>
<gene>
    <name evidence="2" type="ORF">ZOSMA_4G01380</name>
</gene>
<evidence type="ECO:0008006" key="4">
    <source>
        <dbReference type="Google" id="ProtNLM"/>
    </source>
</evidence>
<protein>
    <recommendedName>
        <fullName evidence="4">DUF639 domain-containing protein</fullName>
    </recommendedName>
</protein>
<organism evidence="2 3">
    <name type="scientific">Zostera marina</name>
    <name type="common">Eelgrass</name>
    <dbReference type="NCBI Taxonomy" id="29655"/>
    <lineage>
        <taxon>Eukaryota</taxon>
        <taxon>Viridiplantae</taxon>
        <taxon>Streptophyta</taxon>
        <taxon>Embryophyta</taxon>
        <taxon>Tracheophyta</taxon>
        <taxon>Spermatophyta</taxon>
        <taxon>Magnoliopsida</taxon>
        <taxon>Liliopsida</taxon>
        <taxon>Zosteraceae</taxon>
        <taxon>Zostera</taxon>
    </lineage>
</organism>
<evidence type="ECO:0000256" key="1">
    <source>
        <dbReference type="SAM" id="Phobius"/>
    </source>
</evidence>
<comment type="caution">
    <text evidence="2">The sequence shown here is derived from an EMBL/GenBank/DDBJ whole genome shotgun (WGS) entry which is preliminary data.</text>
</comment>
<dbReference type="EMBL" id="LFYR01001430">
    <property type="protein sequence ID" value="KMZ61849.1"/>
    <property type="molecule type" value="Genomic_DNA"/>
</dbReference>
<evidence type="ECO:0000313" key="2">
    <source>
        <dbReference type="EMBL" id="KMZ61849.1"/>
    </source>
</evidence>
<evidence type="ECO:0000313" key="3">
    <source>
        <dbReference type="Proteomes" id="UP000036987"/>
    </source>
</evidence>
<dbReference type="InterPro" id="IPR006927">
    <property type="entry name" value="DUF639"/>
</dbReference>
<sequence>MYLKESDVSSFLILRLLLETEEMNGGIIEDFIRQTPLRSLFDKYNNSSSDDESGANLIPELSHLANSVVARCSRIIRRSTIELQLKFNEDVPDHLRKPATYSRNLLEYCSYQALQLLTKTPNYLADKKFRRLTYDMMLAWEAPRSNELKTKDDICHHSSEIDDEDDGSFFYTNTMSMAVQVVDHNKTVGSQAFGRIASACPAIADPITVHNLFDALSSSTNGKLHFIVYDKYIGSLDKVYRSLKNLSVPSIISGQFEKGEIILDNDGAMSTQPILQHIGISAWPGRLTLTNHALYFESLGVGSYDKAMVYDLASNLKQVVKSGLTGPLGARIFDKAVMFNSNALEEPVYFEFTEFKGHSRRDYWLAIILEITYVNRFIRKYDLKGIQKAEAYSKAIIGIFQYRAVKEAFRIMPSHFKTLLSFSLAEELPKGDEILYALYNHLENMCSSSELNNKRMQSNGKIDRGFLPVSLQTLMGLGFLLLKDTDVIKQRDFLISDVFVGDFSPLEMAVKESRCYTGLAEAAQATVEQVKVEGIDTNVAVMKELLFPVIELLERLSFLAAWEDSFKSTSFLMSILYAVHRGWIRYFLPCILVFTAMAMLWNRYHNNGVQLKAFRITLPPGRNPVEQLVSLQEAISQFESVIQAGNIILLKIRAILLAALPQATDKVAVLLLMTAIAFALVPLKIFLMLAFLEGFTREMPLRRDVSEKFVRRMKEWWIHIPAAPVELIRIEEKKKK</sequence>
<dbReference type="PANTHER" id="PTHR31860">
    <property type="entry name" value="HEAT-INDUCIBLE TRANSCRIPTION REPRESSOR (DUF639)-RELATED"/>
    <property type="match status" value="1"/>
</dbReference>
<keyword evidence="1" id="KW-1133">Transmembrane helix</keyword>
<feature type="transmembrane region" description="Helical" evidence="1">
    <location>
        <begin position="667"/>
        <end position="692"/>
    </location>
</feature>
<accession>A0A0K9NYN0</accession>
<dbReference type="OrthoDB" id="742491at2759"/>
<keyword evidence="1" id="KW-0472">Membrane</keyword>
<dbReference type="OMA" id="HRGWIRY"/>
<reference evidence="3" key="1">
    <citation type="journal article" date="2016" name="Nature">
        <title>The genome of the seagrass Zostera marina reveals angiosperm adaptation to the sea.</title>
        <authorList>
            <person name="Olsen J.L."/>
            <person name="Rouze P."/>
            <person name="Verhelst B."/>
            <person name="Lin Y.-C."/>
            <person name="Bayer T."/>
            <person name="Collen J."/>
            <person name="Dattolo E."/>
            <person name="De Paoli E."/>
            <person name="Dittami S."/>
            <person name="Maumus F."/>
            <person name="Michel G."/>
            <person name="Kersting A."/>
            <person name="Lauritano C."/>
            <person name="Lohaus R."/>
            <person name="Toepel M."/>
            <person name="Tonon T."/>
            <person name="Vanneste K."/>
            <person name="Amirebrahimi M."/>
            <person name="Brakel J."/>
            <person name="Bostroem C."/>
            <person name="Chovatia M."/>
            <person name="Grimwood J."/>
            <person name="Jenkins J.W."/>
            <person name="Jueterbock A."/>
            <person name="Mraz A."/>
            <person name="Stam W.T."/>
            <person name="Tice H."/>
            <person name="Bornberg-Bauer E."/>
            <person name="Green P.J."/>
            <person name="Pearson G.A."/>
            <person name="Procaccini G."/>
            <person name="Duarte C.M."/>
            <person name="Schmutz J."/>
            <person name="Reusch T.B.H."/>
            <person name="Van de Peer Y."/>
        </authorList>
    </citation>
    <scope>NUCLEOTIDE SEQUENCE [LARGE SCALE GENOMIC DNA]</scope>
    <source>
        <strain evidence="3">cv. Finnish</strain>
    </source>
</reference>
<dbReference type="AlphaFoldDB" id="A0A0K9NYN0"/>
<dbReference type="Proteomes" id="UP000036987">
    <property type="component" value="Unassembled WGS sequence"/>
</dbReference>
<dbReference type="Pfam" id="PF04842">
    <property type="entry name" value="DUF639"/>
    <property type="match status" value="1"/>
</dbReference>
<keyword evidence="3" id="KW-1185">Reference proteome</keyword>
<feature type="transmembrane region" description="Helical" evidence="1">
    <location>
        <begin position="583"/>
        <end position="601"/>
    </location>
</feature>
<proteinExistence type="predicted"/>
<dbReference type="PANTHER" id="PTHR31860:SF4">
    <property type="entry name" value="OS02G0637800 PROTEIN"/>
    <property type="match status" value="1"/>
</dbReference>